<sequence length="231" mass="24287">MRKSIRIVLLNPNSNSATTDSMLEIAKRAAPPEVWIEAQTMEYGPSFIANETALAEAAKLVVQAGIAADREGVDGILVAGFGDPGLTELRKAVNIPVTGIAEAGMAKAAEGGRKFSIITTTPDLKQSIERTAFRYGYTNRLVAVHITIGDTNTVMGNKNMMSKALLQIAHQSAQNDGVDAILIGGGPLASSADQIASESSLPIIEPVLEGILLSISRVLGSKNTKPEGSEF</sequence>
<comment type="similarity">
    <text evidence="1">Belongs to the HyuE racemase family.</text>
</comment>
<proteinExistence type="inferred from homology"/>
<name>A0A126UYU6_9RHOB</name>
<dbReference type="InterPro" id="IPR015942">
    <property type="entry name" value="Asp/Glu/hydantoin_racemase"/>
</dbReference>
<dbReference type="OrthoDB" id="7774147at2"/>
<dbReference type="Pfam" id="PF01177">
    <property type="entry name" value="Asp_Glu_race"/>
    <property type="match status" value="1"/>
</dbReference>
<dbReference type="InterPro" id="IPR053714">
    <property type="entry name" value="Iso_Racemase_Enz_sf"/>
</dbReference>
<dbReference type="AlphaFoldDB" id="A0A126UYU6"/>
<dbReference type="EMBL" id="CP014327">
    <property type="protein sequence ID" value="AML51067.1"/>
    <property type="molecule type" value="Genomic_DNA"/>
</dbReference>
<dbReference type="PANTHER" id="PTHR28047:SF5">
    <property type="entry name" value="PROTEIN DCG1"/>
    <property type="match status" value="1"/>
</dbReference>
<evidence type="ECO:0000313" key="2">
    <source>
        <dbReference type="EMBL" id="AML51067.1"/>
    </source>
</evidence>
<gene>
    <name evidence="2" type="ORF">RC74_07085</name>
</gene>
<dbReference type="Gene3D" id="3.40.50.12500">
    <property type="match status" value="1"/>
</dbReference>
<evidence type="ECO:0000313" key="3">
    <source>
        <dbReference type="Proteomes" id="UP000070371"/>
    </source>
</evidence>
<dbReference type="STRING" id="1579316.RC74_07085"/>
<dbReference type="Proteomes" id="UP000070371">
    <property type="component" value="Chromosome"/>
</dbReference>
<accession>A0A126UYU6</accession>
<evidence type="ECO:0008006" key="4">
    <source>
        <dbReference type="Google" id="ProtNLM"/>
    </source>
</evidence>
<organism evidence="2 3">
    <name type="scientific">Falsihalocynthiibacter arcticus</name>
    <dbReference type="NCBI Taxonomy" id="1579316"/>
    <lineage>
        <taxon>Bacteria</taxon>
        <taxon>Pseudomonadati</taxon>
        <taxon>Pseudomonadota</taxon>
        <taxon>Alphaproteobacteria</taxon>
        <taxon>Rhodobacterales</taxon>
        <taxon>Roseobacteraceae</taxon>
        <taxon>Falsihalocynthiibacter</taxon>
    </lineage>
</organism>
<evidence type="ECO:0000256" key="1">
    <source>
        <dbReference type="ARBA" id="ARBA00038414"/>
    </source>
</evidence>
<reference evidence="2 3" key="1">
    <citation type="submission" date="2016-02" db="EMBL/GenBank/DDBJ databases">
        <title>Complete genome sequence of Halocynthiibacter arcticus PAMC 20958t from arctic marine sediment.</title>
        <authorList>
            <person name="Lee Y.M."/>
            <person name="Baek K."/>
            <person name="Lee H.K."/>
            <person name="Shin S.C."/>
        </authorList>
    </citation>
    <scope>NUCLEOTIDE SEQUENCE [LARGE SCALE GENOMIC DNA]</scope>
    <source>
        <strain evidence="2">PAMC 20958</strain>
    </source>
</reference>
<dbReference type="KEGG" id="hat:RC74_07085"/>
<dbReference type="GO" id="GO:0047661">
    <property type="term" value="F:amino-acid racemase activity"/>
    <property type="evidence" value="ECO:0007669"/>
    <property type="project" value="InterPro"/>
</dbReference>
<dbReference type="PANTHER" id="PTHR28047">
    <property type="entry name" value="PROTEIN DCG1"/>
    <property type="match status" value="1"/>
</dbReference>
<dbReference type="InterPro" id="IPR052186">
    <property type="entry name" value="Hydantoin_racemase-like"/>
</dbReference>
<protein>
    <recommendedName>
        <fullName evidence="4">Hydantoin racemase</fullName>
    </recommendedName>
</protein>
<keyword evidence="3" id="KW-1185">Reference proteome</keyword>